<protein>
    <submittedName>
        <fullName evidence="1">DUF982 domain-containing protein</fullName>
    </submittedName>
</protein>
<dbReference type="Gene3D" id="6.10.250.730">
    <property type="match status" value="1"/>
</dbReference>
<dbReference type="RefSeq" id="WP_119897685.1">
    <property type="nucleotide sequence ID" value="NZ_QNRC01000002.1"/>
</dbReference>
<gene>
    <name evidence="1" type="ORF">D3P05_08175</name>
</gene>
<evidence type="ECO:0000313" key="1">
    <source>
        <dbReference type="EMBL" id="RJL18067.1"/>
    </source>
</evidence>
<dbReference type="InterPro" id="IPR010385">
    <property type="entry name" value="DUF982"/>
</dbReference>
<comment type="caution">
    <text evidence="1">The sequence shown here is derived from an EMBL/GenBank/DDBJ whole genome shotgun (WGS) entry which is preliminary data.</text>
</comment>
<reference evidence="2" key="1">
    <citation type="submission" date="2018-09" db="EMBL/GenBank/DDBJ databases">
        <title>Paracoccus onubensis nov. sp. a moderate halophilic bacterium isolated from Gruta de las Maravillas (Aracena, Spain).</title>
        <authorList>
            <person name="Jurado V."/>
            <person name="Gutierrez-Patricio S."/>
            <person name="Gonzalez-Pimentel J.L."/>
            <person name="Miller A.Z."/>
            <person name="Laiz L."/>
            <person name="Saiz-Jimenez C."/>
        </authorList>
    </citation>
    <scope>NUCLEOTIDE SEQUENCE [LARGE SCALE GENOMIC DNA]</scope>
    <source>
        <strain evidence="2">DSM 26381</strain>
    </source>
</reference>
<evidence type="ECO:0000313" key="2">
    <source>
        <dbReference type="Proteomes" id="UP000283587"/>
    </source>
</evidence>
<sequence>MIEINWGKPLTLVITDEGDTLQISTIEQAKYWLRKRWPVSDEYRRAASEAVDGAMECMVPVPAARQAFVAAAKSAGFRPSLPPSYGTA</sequence>
<dbReference type="AlphaFoldDB" id="A0A419A7X9"/>
<dbReference type="Proteomes" id="UP000283587">
    <property type="component" value="Unassembled WGS sequence"/>
</dbReference>
<proteinExistence type="predicted"/>
<dbReference type="OrthoDB" id="7864549at2"/>
<name>A0A419A7X9_9RHOB</name>
<dbReference type="Pfam" id="PF06169">
    <property type="entry name" value="DUF982"/>
    <property type="match status" value="1"/>
</dbReference>
<accession>A0A419A7X9</accession>
<keyword evidence="2" id="KW-1185">Reference proteome</keyword>
<organism evidence="1 2">
    <name type="scientific">Paracoccus siganidrum</name>
    <dbReference type="NCBI Taxonomy" id="1276757"/>
    <lineage>
        <taxon>Bacteria</taxon>
        <taxon>Pseudomonadati</taxon>
        <taxon>Pseudomonadota</taxon>
        <taxon>Alphaproteobacteria</taxon>
        <taxon>Rhodobacterales</taxon>
        <taxon>Paracoccaceae</taxon>
        <taxon>Paracoccus</taxon>
    </lineage>
</organism>
<dbReference type="EMBL" id="QZEW01000028">
    <property type="protein sequence ID" value="RJL18067.1"/>
    <property type="molecule type" value="Genomic_DNA"/>
</dbReference>